<feature type="compositionally biased region" description="Polar residues" evidence="2">
    <location>
        <begin position="1218"/>
        <end position="1230"/>
    </location>
</feature>
<feature type="region of interest" description="Disordered" evidence="2">
    <location>
        <begin position="1374"/>
        <end position="1443"/>
    </location>
</feature>
<feature type="region of interest" description="Disordered" evidence="2">
    <location>
        <begin position="1218"/>
        <end position="1248"/>
    </location>
</feature>
<name>A0A9W8DNZ0_9FUNG</name>
<comment type="caution">
    <text evidence="3">The sequence shown here is derived from an EMBL/GenBank/DDBJ whole genome shotgun (WGS) entry which is preliminary data.</text>
</comment>
<feature type="compositionally biased region" description="Polar residues" evidence="2">
    <location>
        <begin position="105"/>
        <end position="114"/>
    </location>
</feature>
<feature type="compositionally biased region" description="Low complexity" evidence="2">
    <location>
        <begin position="1620"/>
        <end position="1634"/>
    </location>
</feature>
<feature type="compositionally biased region" description="Low complexity" evidence="2">
    <location>
        <begin position="1403"/>
        <end position="1414"/>
    </location>
</feature>
<proteinExistence type="predicted"/>
<feature type="compositionally biased region" description="Low complexity" evidence="2">
    <location>
        <begin position="1001"/>
        <end position="1010"/>
    </location>
</feature>
<feature type="region of interest" description="Disordered" evidence="2">
    <location>
        <begin position="1"/>
        <end position="89"/>
    </location>
</feature>
<feature type="compositionally biased region" description="Polar residues" evidence="2">
    <location>
        <begin position="1431"/>
        <end position="1441"/>
    </location>
</feature>
<feature type="compositionally biased region" description="Acidic residues" evidence="2">
    <location>
        <begin position="1549"/>
        <end position="1561"/>
    </location>
</feature>
<sequence>MEAFPTFSESATKHKDYNYDHSTFKVSSPDVNNNTTIPMPKNSSNDNASGSLAGTSPPAGLFENNYNSTAVTNNGRHSPGARGRPTVSVSPNNAYAYSLGITTYGDNGSVNNASERNRRLSGRGGGLTTDHYKQSSTMADTDAYKNSTSQSNFSHNNKTTTSPSIPAYNNNNISPTGASRSSRMGYKQNRVLSASYTHESPRAASSDAANLGTMMSPSRIGNSASSNTAGINDNISPLSPRVMGTTTDGGGGGSQRPPIGPAASSELGIRRNVGAYGRPVTSSAQGGSGGHPIIAGRPFSAGGNPNDSSYLKRMASNDTFEYHSSSDDEINLTTNATSYVNRSIIAGKEGSLVRKNSSNRERAATAADIMGMRSGINSNDGIYDGNTSNYGKGDAVTAIVGGNSSGGGQSEYTSHYSTPPSSLNRYSSSSAAAGIVSGRASSAAAVGVVNSRNFSNNSSDAPQWRGRAQTAVIDDVRSDYGGVISSAAAHNNNYSSAASVTGGGSGSERRFSRGTSYLSWRRKQTMSTPDIDSAVDSAFPPPGYSSVPRNRQSAHLDNMMMTMGSNTDPHASASRRIKHNSFIDTRSPLAHNSVHGGHLRNNINTPRQQPPLAPPRVESAMDAGPNRRTPADRIRTNSNLTPYSQRVQELQNSTTNRLGDRNSFATVSSLSNFTIEGDSWMNRQAGASLDDSQMYAHTPARMAALPNPQTAGGITNNTQVDTLLATTNMLDDSPSSIAERMHKFNAAGSSGLMRATTATTTYAQSEAATESAVNRGGLYASSASVRSRANSRALPNDTLSDNGLWSSPRNHRHIHENGYGFSNQQRGYQGGAGGQYESPSAVAAAAMGHMGGLNTGSSAEPPNIITALTGRERRYSFNASNHMTSPNGGVRPMSVSGATNNPGSPLLGSASSVGGVVNRPFAHHRRGNSGSTNPRVQGDVLACTQNRPHVKSPSTTATNHFHQQQYGQSQTVAMNKSSSKQSGGAGGIKSSPETGEENDDANGSTANNNNTAYYDLRAQSQKVQELLQENFDLRLRNKILSDALEETSSDSIKKLAHDYERACKSNRKASEKIKELLEKIQYLTEANDGLIYQVNNPPKCNLVHGMTEDEKRHIQDLEIRVQDFEEKNVDLEEELNRVRQELNVQEESCSQLQKDLMQEKENADNWRQLALQRQQANSSFNSPHGHVSAYRGSPDYRGGDLAGGMNTPPAAYIARSGTGATSETLGNPSEGSEVDWSERSPRHLSTPQQERLLNAPRHKLNSPSFKSNIFTSVHAAREQVEALEKQVAELQNKCKNEHYLYLEVREAHDKLTQDYENLEKIYREDVENYESELNQLRENNSTLQAEHDEIRTKLEELMHVKQEIEQQLRDAEQELEHQRKVSGEDDGPNAARIISPQPSTAPSSRSSQRNNVVSEPTNIGTASENDDGEGYNTTEYHSTSAGGTGDSIALQHMINHLRDELESRNNKICHLENTLSDLNECLNEERALYKVNQELVKSCLQDVVVSPTRLGAVEARLRDLRLAQSMSSMDSALSMYTADEGFDNSSSYDEGEDNDEGEGLDDDRGLQMEGHDFDDDFHNQRHHEQSSLKSPQFEHMKSTAYFDDSIYKPIRASGLQLTTPFSPQPSGSQPSPISIGGGGEANQEVPVDLDHSDPVSPIF</sequence>
<evidence type="ECO:0000256" key="1">
    <source>
        <dbReference type="SAM" id="Coils"/>
    </source>
</evidence>
<dbReference type="PANTHER" id="PTHR45615">
    <property type="entry name" value="MYOSIN HEAVY CHAIN, NON-MUSCLE"/>
    <property type="match status" value="1"/>
</dbReference>
<dbReference type="OrthoDB" id="5554021at2759"/>
<organism evidence="3 4">
    <name type="scientific">Mycoemilia scoparia</name>
    <dbReference type="NCBI Taxonomy" id="417184"/>
    <lineage>
        <taxon>Eukaryota</taxon>
        <taxon>Fungi</taxon>
        <taxon>Fungi incertae sedis</taxon>
        <taxon>Zoopagomycota</taxon>
        <taxon>Kickxellomycotina</taxon>
        <taxon>Kickxellomycetes</taxon>
        <taxon>Kickxellales</taxon>
        <taxon>Kickxellaceae</taxon>
        <taxon>Mycoemilia</taxon>
    </lineage>
</organism>
<feature type="region of interest" description="Disordered" evidence="2">
    <location>
        <begin position="786"/>
        <end position="835"/>
    </location>
</feature>
<keyword evidence="4" id="KW-1185">Reference proteome</keyword>
<feature type="coiled-coil region" evidence="1">
    <location>
        <begin position="1059"/>
        <end position="1169"/>
    </location>
</feature>
<feature type="compositionally biased region" description="Basic and acidic residues" evidence="2">
    <location>
        <begin position="1374"/>
        <end position="1383"/>
    </location>
</feature>
<feature type="region of interest" description="Disordered" evidence="2">
    <location>
        <begin position="105"/>
        <end position="184"/>
    </location>
</feature>
<feature type="compositionally biased region" description="Basic and acidic residues" evidence="2">
    <location>
        <begin position="1562"/>
        <end position="1594"/>
    </location>
</feature>
<feature type="compositionally biased region" description="Polar residues" evidence="2">
    <location>
        <begin position="134"/>
        <end position="182"/>
    </location>
</feature>
<feature type="region of interest" description="Disordered" evidence="2">
    <location>
        <begin position="595"/>
        <end position="637"/>
    </location>
</feature>
<evidence type="ECO:0000313" key="3">
    <source>
        <dbReference type="EMBL" id="KAJ1912422.1"/>
    </source>
</evidence>
<reference evidence="3" key="1">
    <citation type="submission" date="2022-07" db="EMBL/GenBank/DDBJ databases">
        <title>Phylogenomic reconstructions and comparative analyses of Kickxellomycotina fungi.</title>
        <authorList>
            <person name="Reynolds N.K."/>
            <person name="Stajich J.E."/>
            <person name="Barry K."/>
            <person name="Grigoriev I.V."/>
            <person name="Crous P."/>
            <person name="Smith M.E."/>
        </authorList>
    </citation>
    <scope>NUCLEOTIDE SEQUENCE</scope>
    <source>
        <strain evidence="3">NBRC 100468</strain>
    </source>
</reference>
<feature type="region of interest" description="Disordered" evidence="2">
    <location>
        <begin position="946"/>
        <end position="1010"/>
    </location>
</feature>
<dbReference type="EMBL" id="JANBPU010000347">
    <property type="protein sequence ID" value="KAJ1912422.1"/>
    <property type="molecule type" value="Genomic_DNA"/>
</dbReference>
<dbReference type="Proteomes" id="UP001150538">
    <property type="component" value="Unassembled WGS sequence"/>
</dbReference>
<feature type="compositionally biased region" description="Polar residues" evidence="2">
    <location>
        <begin position="64"/>
        <end position="76"/>
    </location>
</feature>
<feature type="compositionally biased region" description="Basic and acidic residues" evidence="2">
    <location>
        <begin position="11"/>
        <end position="23"/>
    </location>
</feature>
<protein>
    <submittedName>
        <fullName evidence="3">Uncharacterized protein</fullName>
    </submittedName>
</protein>
<dbReference type="PANTHER" id="PTHR45615:SF80">
    <property type="entry name" value="GRIP DOMAIN-CONTAINING PROTEIN"/>
    <property type="match status" value="1"/>
</dbReference>
<feature type="compositionally biased region" description="Polar residues" evidence="2">
    <location>
        <begin position="24"/>
        <end position="54"/>
    </location>
</feature>
<feature type="region of interest" description="Disordered" evidence="2">
    <location>
        <begin position="1540"/>
        <end position="1594"/>
    </location>
</feature>
<accession>A0A9W8DNZ0</accession>
<feature type="region of interest" description="Disordered" evidence="2">
    <location>
        <begin position="527"/>
        <end position="548"/>
    </location>
</feature>
<feature type="compositionally biased region" description="Polar residues" evidence="2">
    <location>
        <begin position="946"/>
        <end position="975"/>
    </location>
</feature>
<keyword evidence="1" id="KW-0175">Coiled coil</keyword>
<evidence type="ECO:0000256" key="2">
    <source>
        <dbReference type="SAM" id="MobiDB-lite"/>
    </source>
</evidence>
<evidence type="ECO:0000313" key="4">
    <source>
        <dbReference type="Proteomes" id="UP001150538"/>
    </source>
</evidence>
<feature type="compositionally biased region" description="Polar residues" evidence="2">
    <location>
        <begin position="797"/>
        <end position="808"/>
    </location>
</feature>
<feature type="region of interest" description="Disordered" evidence="2">
    <location>
        <begin position="1616"/>
        <end position="1659"/>
    </location>
</feature>
<gene>
    <name evidence="3" type="ORF">H4219_005613</name>
</gene>